<organism evidence="4 5">
    <name type="scientific">Kroppenstedtia guangzhouensis</name>
    <dbReference type="NCBI Taxonomy" id="1274356"/>
    <lineage>
        <taxon>Bacteria</taxon>
        <taxon>Bacillati</taxon>
        <taxon>Bacillota</taxon>
        <taxon>Bacilli</taxon>
        <taxon>Bacillales</taxon>
        <taxon>Thermoactinomycetaceae</taxon>
        <taxon>Kroppenstedtia</taxon>
    </lineage>
</organism>
<evidence type="ECO:0000256" key="3">
    <source>
        <dbReference type="ARBA" id="ARBA00023295"/>
    </source>
</evidence>
<comment type="caution">
    <text evidence="4">The sequence shown here is derived from an EMBL/GenBank/DDBJ whole genome shotgun (WGS) entry which is preliminary data.</text>
</comment>
<proteinExistence type="inferred from homology"/>
<dbReference type="InterPro" id="IPR017853">
    <property type="entry name" value="GH"/>
</dbReference>
<sequence>MLAFLEYQGIIWHNELFAMNYEVKGLDVSHHQGRIDWKKVTDRKDLKFVFMKATEGHDFVDHRFQTNWKEARENGIRTGAYHFFSMRSSGEKQAQNFIRTVPKQTDSLPPVIDLEIHLNHDRDQVRRELHRLATEMEKHYGKKPILYVTYDTYNTYVKGDFKEFDLWIRDILRPPSLEDDRDGSFWQYSNRGRVRGVDTHVDLNVFMGDREEWERYIRF</sequence>
<protein>
    <submittedName>
        <fullName evidence="4">Glycoside hydrolase family 25</fullName>
    </submittedName>
</protein>
<evidence type="ECO:0000256" key="1">
    <source>
        <dbReference type="ARBA" id="ARBA00010646"/>
    </source>
</evidence>
<dbReference type="InterPro" id="IPR018077">
    <property type="entry name" value="Glyco_hydro_fam25_subgr"/>
</dbReference>
<name>A0ABQ1GIG8_9BACL</name>
<dbReference type="CDD" id="cd06413">
    <property type="entry name" value="GH25_muramidase_1"/>
    <property type="match status" value="1"/>
</dbReference>
<dbReference type="SUPFAM" id="SSF51445">
    <property type="entry name" value="(Trans)glycosidases"/>
    <property type="match status" value="1"/>
</dbReference>
<dbReference type="SMART" id="SM00641">
    <property type="entry name" value="Glyco_25"/>
    <property type="match status" value="1"/>
</dbReference>
<dbReference type="PANTHER" id="PTHR34135:SF2">
    <property type="entry name" value="LYSOZYME"/>
    <property type="match status" value="1"/>
</dbReference>
<accession>A0ABQ1GIG8</accession>
<dbReference type="GO" id="GO:0016787">
    <property type="term" value="F:hydrolase activity"/>
    <property type="evidence" value="ECO:0007669"/>
    <property type="project" value="UniProtKB-KW"/>
</dbReference>
<comment type="similarity">
    <text evidence="1">Belongs to the glycosyl hydrolase 25 family.</text>
</comment>
<dbReference type="InterPro" id="IPR002053">
    <property type="entry name" value="Glyco_hydro_25"/>
</dbReference>
<gene>
    <name evidence="4" type="ORF">GCM10007416_17010</name>
</gene>
<dbReference type="PROSITE" id="PS51904">
    <property type="entry name" value="GLYCOSYL_HYDROL_F25_2"/>
    <property type="match status" value="1"/>
</dbReference>
<evidence type="ECO:0000313" key="5">
    <source>
        <dbReference type="Proteomes" id="UP000617979"/>
    </source>
</evidence>
<dbReference type="Proteomes" id="UP000617979">
    <property type="component" value="Unassembled WGS sequence"/>
</dbReference>
<dbReference type="Gene3D" id="3.20.20.80">
    <property type="entry name" value="Glycosidases"/>
    <property type="match status" value="1"/>
</dbReference>
<keyword evidence="5" id="KW-1185">Reference proteome</keyword>
<dbReference type="Pfam" id="PF01183">
    <property type="entry name" value="Glyco_hydro_25"/>
    <property type="match status" value="1"/>
</dbReference>
<evidence type="ECO:0000256" key="2">
    <source>
        <dbReference type="ARBA" id="ARBA00022801"/>
    </source>
</evidence>
<keyword evidence="3" id="KW-0326">Glycosidase</keyword>
<dbReference type="EMBL" id="BMEX01000004">
    <property type="protein sequence ID" value="GGA44459.1"/>
    <property type="molecule type" value="Genomic_DNA"/>
</dbReference>
<keyword evidence="2 4" id="KW-0378">Hydrolase</keyword>
<reference evidence="5" key="1">
    <citation type="journal article" date="2019" name="Int. J. Syst. Evol. Microbiol.">
        <title>The Global Catalogue of Microorganisms (GCM) 10K type strain sequencing project: providing services to taxonomists for standard genome sequencing and annotation.</title>
        <authorList>
            <consortium name="The Broad Institute Genomics Platform"/>
            <consortium name="The Broad Institute Genome Sequencing Center for Infectious Disease"/>
            <person name="Wu L."/>
            <person name="Ma J."/>
        </authorList>
    </citation>
    <scope>NUCLEOTIDE SEQUENCE [LARGE SCALE GENOMIC DNA]</scope>
    <source>
        <strain evidence="5">CGMCC 1.12404</strain>
    </source>
</reference>
<evidence type="ECO:0000313" key="4">
    <source>
        <dbReference type="EMBL" id="GGA44459.1"/>
    </source>
</evidence>
<dbReference type="PANTHER" id="PTHR34135">
    <property type="entry name" value="LYSOZYME"/>
    <property type="match status" value="1"/>
</dbReference>